<dbReference type="Gene3D" id="3.80.10.10">
    <property type="entry name" value="Ribonuclease Inhibitor"/>
    <property type="match status" value="1"/>
</dbReference>
<reference evidence="1" key="1">
    <citation type="journal article" date="2020" name="Cell">
        <title>Large-Scale Comparative Analyses of Tick Genomes Elucidate Their Genetic Diversity and Vector Capacities.</title>
        <authorList>
            <consortium name="Tick Genome and Microbiome Consortium (TIGMIC)"/>
            <person name="Jia N."/>
            <person name="Wang J."/>
            <person name="Shi W."/>
            <person name="Du L."/>
            <person name="Sun Y."/>
            <person name="Zhan W."/>
            <person name="Jiang J.F."/>
            <person name="Wang Q."/>
            <person name="Zhang B."/>
            <person name="Ji P."/>
            <person name="Bell-Sakyi L."/>
            <person name="Cui X.M."/>
            <person name="Yuan T.T."/>
            <person name="Jiang B.G."/>
            <person name="Yang W.F."/>
            <person name="Lam T.T."/>
            <person name="Chang Q.C."/>
            <person name="Ding S.J."/>
            <person name="Wang X.J."/>
            <person name="Zhu J.G."/>
            <person name="Ruan X.D."/>
            <person name="Zhao L."/>
            <person name="Wei J.T."/>
            <person name="Ye R.Z."/>
            <person name="Que T.C."/>
            <person name="Du C.H."/>
            <person name="Zhou Y.H."/>
            <person name="Cheng J.X."/>
            <person name="Dai P.F."/>
            <person name="Guo W.B."/>
            <person name="Han X.H."/>
            <person name="Huang E.J."/>
            <person name="Li L.F."/>
            <person name="Wei W."/>
            <person name="Gao Y.C."/>
            <person name="Liu J.Z."/>
            <person name="Shao H.Z."/>
            <person name="Wang X."/>
            <person name="Wang C.C."/>
            <person name="Yang T.C."/>
            <person name="Huo Q.B."/>
            <person name="Li W."/>
            <person name="Chen H.Y."/>
            <person name="Chen S.E."/>
            <person name="Zhou L.G."/>
            <person name="Ni X.B."/>
            <person name="Tian J.H."/>
            <person name="Sheng Y."/>
            <person name="Liu T."/>
            <person name="Pan Y.S."/>
            <person name="Xia L.Y."/>
            <person name="Li J."/>
            <person name="Zhao F."/>
            <person name="Cao W.C."/>
        </authorList>
    </citation>
    <scope>NUCLEOTIDE SEQUENCE</scope>
    <source>
        <strain evidence="1">Rsan-2018</strain>
    </source>
</reference>
<protein>
    <submittedName>
        <fullName evidence="1">Uncharacterized protein</fullName>
    </submittedName>
</protein>
<proteinExistence type="predicted"/>
<name>A0A9D4T9S6_RHISA</name>
<reference evidence="1" key="2">
    <citation type="submission" date="2021-09" db="EMBL/GenBank/DDBJ databases">
        <authorList>
            <person name="Jia N."/>
            <person name="Wang J."/>
            <person name="Shi W."/>
            <person name="Du L."/>
            <person name="Sun Y."/>
            <person name="Zhan W."/>
            <person name="Jiang J."/>
            <person name="Wang Q."/>
            <person name="Zhang B."/>
            <person name="Ji P."/>
            <person name="Sakyi L.B."/>
            <person name="Cui X."/>
            <person name="Yuan T."/>
            <person name="Jiang B."/>
            <person name="Yang W."/>
            <person name="Lam T.T.-Y."/>
            <person name="Chang Q."/>
            <person name="Ding S."/>
            <person name="Wang X."/>
            <person name="Zhu J."/>
            <person name="Ruan X."/>
            <person name="Zhao L."/>
            <person name="Wei J."/>
            <person name="Que T."/>
            <person name="Du C."/>
            <person name="Cheng J."/>
            <person name="Dai P."/>
            <person name="Han X."/>
            <person name="Huang E."/>
            <person name="Gao Y."/>
            <person name="Liu J."/>
            <person name="Shao H."/>
            <person name="Ye R."/>
            <person name="Li L."/>
            <person name="Wei W."/>
            <person name="Wang X."/>
            <person name="Wang C."/>
            <person name="Huo Q."/>
            <person name="Li W."/>
            <person name="Guo W."/>
            <person name="Chen H."/>
            <person name="Chen S."/>
            <person name="Zhou L."/>
            <person name="Zhou L."/>
            <person name="Ni X."/>
            <person name="Tian J."/>
            <person name="Zhou Y."/>
            <person name="Sheng Y."/>
            <person name="Liu T."/>
            <person name="Pan Y."/>
            <person name="Xia L."/>
            <person name="Li J."/>
            <person name="Zhao F."/>
            <person name="Cao W."/>
        </authorList>
    </citation>
    <scope>NUCLEOTIDE SEQUENCE</scope>
    <source>
        <strain evidence="1">Rsan-2018</strain>
        <tissue evidence="1">Larvae</tissue>
    </source>
</reference>
<accession>A0A9D4T9S6</accession>
<dbReference type="SUPFAM" id="SSF52047">
    <property type="entry name" value="RNI-like"/>
    <property type="match status" value="1"/>
</dbReference>
<dbReference type="EMBL" id="JABSTV010001245">
    <property type="protein sequence ID" value="KAH7983495.1"/>
    <property type="molecule type" value="Genomic_DNA"/>
</dbReference>
<sequence>MDLAENLAPCTYNQGGTCFIFDQLNDINGLLRQVKLELRETSPGTLSLTQAPHLRLGHGMMSGQNAGAWHLLDAVLQQHLCVISICIDERKEPTGIPIDIIIRKVPSLVMLRLRAMVAGYQGLISLAGALTSGHRLQNLRLEAMFLNADCVSLLCSYFSTTAMLETLSLAHTHIDPSVADNLFNALEKNSTIRTLLLSTCLCYLGDYMGHGTQLAACLVGNKSLRTLILDRCCFDCVPGLQVIMDTLRCARQLLQLLTVDLSKSSTVECRNFFEAVRRNNTLRKVTVVGLRNEDAPVGTKQNQRCAEAFQRVCNTPGLLAYVMETASIGEFQAAFAIRAALSKNGEEDKSF</sequence>
<evidence type="ECO:0000313" key="2">
    <source>
        <dbReference type="Proteomes" id="UP000821837"/>
    </source>
</evidence>
<dbReference type="AlphaFoldDB" id="A0A9D4T9S6"/>
<keyword evidence="2" id="KW-1185">Reference proteome</keyword>
<evidence type="ECO:0000313" key="1">
    <source>
        <dbReference type="EMBL" id="KAH7983495.1"/>
    </source>
</evidence>
<dbReference type="Proteomes" id="UP000821837">
    <property type="component" value="Chromosome 1"/>
</dbReference>
<dbReference type="VEuPathDB" id="VectorBase:RSAN_046760"/>
<comment type="caution">
    <text evidence="1">The sequence shown here is derived from an EMBL/GenBank/DDBJ whole genome shotgun (WGS) entry which is preliminary data.</text>
</comment>
<gene>
    <name evidence="1" type="ORF">HPB52_012347</name>
</gene>
<dbReference type="InterPro" id="IPR032675">
    <property type="entry name" value="LRR_dom_sf"/>
</dbReference>
<organism evidence="1 2">
    <name type="scientific">Rhipicephalus sanguineus</name>
    <name type="common">Brown dog tick</name>
    <name type="synonym">Ixodes sanguineus</name>
    <dbReference type="NCBI Taxonomy" id="34632"/>
    <lineage>
        <taxon>Eukaryota</taxon>
        <taxon>Metazoa</taxon>
        <taxon>Ecdysozoa</taxon>
        <taxon>Arthropoda</taxon>
        <taxon>Chelicerata</taxon>
        <taxon>Arachnida</taxon>
        <taxon>Acari</taxon>
        <taxon>Parasitiformes</taxon>
        <taxon>Ixodida</taxon>
        <taxon>Ixodoidea</taxon>
        <taxon>Ixodidae</taxon>
        <taxon>Rhipicephalinae</taxon>
        <taxon>Rhipicephalus</taxon>
        <taxon>Rhipicephalus</taxon>
    </lineage>
</organism>